<evidence type="ECO:0000259" key="2">
    <source>
        <dbReference type="Pfam" id="PF01548"/>
    </source>
</evidence>
<proteinExistence type="predicted"/>
<dbReference type="Pfam" id="PF01548">
    <property type="entry name" value="DEDD_Tnp_IS110"/>
    <property type="match status" value="1"/>
</dbReference>
<name>A0ABW3QN75_9BACT</name>
<dbReference type="NCBIfam" id="NF033542">
    <property type="entry name" value="transpos_IS110"/>
    <property type="match status" value="1"/>
</dbReference>
<comment type="caution">
    <text evidence="4">The sequence shown here is derived from an EMBL/GenBank/DDBJ whole genome shotgun (WGS) entry which is preliminary data.</text>
</comment>
<feature type="domain" description="Transposase IS110-like N-terminal" evidence="2">
    <location>
        <begin position="7"/>
        <end position="153"/>
    </location>
</feature>
<protein>
    <submittedName>
        <fullName evidence="4">IS110 family transposase</fullName>
    </submittedName>
</protein>
<dbReference type="InterPro" id="IPR003346">
    <property type="entry name" value="Transposase_20"/>
</dbReference>
<reference evidence="5" key="1">
    <citation type="journal article" date="2019" name="Int. J. Syst. Evol. Microbiol.">
        <title>The Global Catalogue of Microorganisms (GCM) 10K type strain sequencing project: providing services to taxonomists for standard genome sequencing and annotation.</title>
        <authorList>
            <consortium name="The Broad Institute Genomics Platform"/>
            <consortium name="The Broad Institute Genome Sequencing Center for Infectious Disease"/>
            <person name="Wu L."/>
            <person name="Ma J."/>
        </authorList>
    </citation>
    <scope>NUCLEOTIDE SEQUENCE [LARGE SCALE GENOMIC DNA]</scope>
    <source>
        <strain evidence="5">CCUG 55608</strain>
    </source>
</reference>
<evidence type="ECO:0000313" key="5">
    <source>
        <dbReference type="Proteomes" id="UP001597116"/>
    </source>
</evidence>
<dbReference type="InterPro" id="IPR047650">
    <property type="entry name" value="Transpos_IS110"/>
</dbReference>
<dbReference type="PANTHER" id="PTHR33055:SF3">
    <property type="entry name" value="PUTATIVE TRANSPOSASE FOR IS117-RELATED"/>
    <property type="match status" value="1"/>
</dbReference>
<keyword evidence="5" id="KW-1185">Reference proteome</keyword>
<dbReference type="RefSeq" id="WP_379885750.1">
    <property type="nucleotide sequence ID" value="NZ_JBHTLP010000045.1"/>
</dbReference>
<keyword evidence="1" id="KW-0175">Coiled coil</keyword>
<gene>
    <name evidence="4" type="ORF">ACFQ4C_30145</name>
</gene>
<feature type="domain" description="Transposase IS116/IS110/IS902 C-terminal" evidence="3">
    <location>
        <begin position="208"/>
        <end position="292"/>
    </location>
</feature>
<accession>A0ABW3QN75</accession>
<dbReference type="PANTHER" id="PTHR33055">
    <property type="entry name" value="TRANSPOSASE FOR INSERTION SEQUENCE ELEMENT IS1111A"/>
    <property type="match status" value="1"/>
</dbReference>
<evidence type="ECO:0000259" key="3">
    <source>
        <dbReference type="Pfam" id="PF02371"/>
    </source>
</evidence>
<evidence type="ECO:0000313" key="4">
    <source>
        <dbReference type="EMBL" id="MFD1145426.1"/>
    </source>
</evidence>
<dbReference type="InterPro" id="IPR002525">
    <property type="entry name" value="Transp_IS110-like_N"/>
</dbReference>
<dbReference type="Pfam" id="PF02371">
    <property type="entry name" value="Transposase_20"/>
    <property type="match status" value="1"/>
</dbReference>
<sequence length="335" mass="37846">MDKRYFIGVDISKATLDWAIFDGKTIIFQSQCDNTEAAIKAMIKLIKVLPGFTTAQSVCCLEHTGIYSMHLLSSLYKIKLPIWLESSLQIKKSGGLQRGKTDAIDAVRIAEYAFRFRDKIRLWQPPRSVLQKLAALSALRQRLLGVRQQLQQPMTEQQGFVDSSLQKQLAKTCQASLKGINADLKDTERQINELIQNDERLKELFDWITSVPGVGKTTAVEVVVATNEFIAIQDPKKLACHAGVAPFEYKSGSSVRGKTGVSQHARMRLKSMFHLGAMAAIRVRGELQDYYQRKVSEGKNKMLVLNAVRNKLIHRVCSVVHRQQKYDKNYTTIFA</sequence>
<dbReference type="EMBL" id="JBHTLP010000045">
    <property type="protein sequence ID" value="MFD1145426.1"/>
    <property type="molecule type" value="Genomic_DNA"/>
</dbReference>
<dbReference type="Proteomes" id="UP001597116">
    <property type="component" value="Unassembled WGS sequence"/>
</dbReference>
<feature type="coiled-coil region" evidence="1">
    <location>
        <begin position="177"/>
        <end position="204"/>
    </location>
</feature>
<organism evidence="4 5">
    <name type="scientific">Larkinella insperata</name>
    <dbReference type="NCBI Taxonomy" id="332158"/>
    <lineage>
        <taxon>Bacteria</taxon>
        <taxon>Pseudomonadati</taxon>
        <taxon>Bacteroidota</taxon>
        <taxon>Cytophagia</taxon>
        <taxon>Cytophagales</taxon>
        <taxon>Spirosomataceae</taxon>
        <taxon>Larkinella</taxon>
    </lineage>
</organism>
<evidence type="ECO:0000256" key="1">
    <source>
        <dbReference type="SAM" id="Coils"/>
    </source>
</evidence>